<dbReference type="GO" id="GO:0005829">
    <property type="term" value="C:cytosol"/>
    <property type="evidence" value="ECO:0007669"/>
    <property type="project" value="TreeGrafter"/>
</dbReference>
<dbReference type="Gene3D" id="3.40.50.2000">
    <property type="entry name" value="Glycogen Phosphorylase B"/>
    <property type="match status" value="2"/>
</dbReference>
<reference evidence="3 4" key="1">
    <citation type="journal article" date="2014" name="Int. J. Syst. Evol. Microbiol.">
        <title>Complete genome sequence of Corynebacterium casei LMG S-19264T (=DSM 44701T), isolated from a smear-ripened cheese.</title>
        <authorList>
            <consortium name="US DOE Joint Genome Institute (JGI-PGF)"/>
            <person name="Walter F."/>
            <person name="Albersmeier A."/>
            <person name="Kalinowski J."/>
            <person name="Ruckert C."/>
        </authorList>
    </citation>
    <scope>NUCLEOTIDE SEQUENCE [LARGE SCALE GENOMIC DNA]</scope>
    <source>
        <strain evidence="3 4">KCTC 19473</strain>
    </source>
</reference>
<sequence length="324" mass="34995">MSPVTRSPRLLAVRALGLGDFVTAVPALRALERARPDHVRVLAGPGWYRDLVRSAGLGWRVLPADALRTPEWEGPAPDLAVNLHGRGPQSTVAVEALGPGELWGYAHPDVPWVQGPPWPGTIHDSRVWCGLLEYHGVPADPEDVRWPRPVGTSDRDDTVVVHPGAASASRRWPPERFAQVARRLQNRGFRVLVTGSSGERALAERVAAEAGLRSGSAVAGRTGLRLLLHLVARARLLVCGDTGVAHVATACVTPSVRLHGPVSPALWGPLVDTDVHSCLWSGRRGDPHADRLDPGLAELAVDAVWQECERLLGRRQFPTKAHQV</sequence>
<evidence type="ECO:0000256" key="2">
    <source>
        <dbReference type="ARBA" id="ARBA00022679"/>
    </source>
</evidence>
<comment type="caution">
    <text evidence="3">The sequence shown here is derived from an EMBL/GenBank/DDBJ whole genome shotgun (WGS) entry which is preliminary data.</text>
</comment>
<proteinExistence type="predicted"/>
<dbReference type="SUPFAM" id="SSF53756">
    <property type="entry name" value="UDP-Glycosyltransferase/glycogen phosphorylase"/>
    <property type="match status" value="1"/>
</dbReference>
<evidence type="ECO:0000313" key="4">
    <source>
        <dbReference type="Proteomes" id="UP000654947"/>
    </source>
</evidence>
<protein>
    <recommendedName>
        <fullName evidence="5">ADP-heptose:LPS heptosyltransferase</fullName>
    </recommendedName>
</protein>
<dbReference type="GO" id="GO:0009244">
    <property type="term" value="P:lipopolysaccharide core region biosynthetic process"/>
    <property type="evidence" value="ECO:0007669"/>
    <property type="project" value="TreeGrafter"/>
</dbReference>
<dbReference type="Pfam" id="PF01075">
    <property type="entry name" value="Glyco_transf_9"/>
    <property type="match status" value="1"/>
</dbReference>
<dbReference type="GO" id="GO:0008713">
    <property type="term" value="F:ADP-heptose-lipopolysaccharide heptosyltransferase activity"/>
    <property type="evidence" value="ECO:0007669"/>
    <property type="project" value="TreeGrafter"/>
</dbReference>
<organism evidence="3 4">
    <name type="scientific">Nocardiopsis kunsanensis</name>
    <dbReference type="NCBI Taxonomy" id="141693"/>
    <lineage>
        <taxon>Bacteria</taxon>
        <taxon>Bacillati</taxon>
        <taxon>Actinomycetota</taxon>
        <taxon>Actinomycetes</taxon>
        <taxon>Streptosporangiales</taxon>
        <taxon>Nocardiopsidaceae</taxon>
        <taxon>Nocardiopsis</taxon>
    </lineage>
</organism>
<gene>
    <name evidence="3" type="ORF">GCM10007147_37930</name>
</gene>
<dbReference type="Proteomes" id="UP000654947">
    <property type="component" value="Unassembled WGS sequence"/>
</dbReference>
<dbReference type="InterPro" id="IPR002201">
    <property type="entry name" value="Glyco_trans_9"/>
</dbReference>
<dbReference type="PANTHER" id="PTHR30160:SF1">
    <property type="entry name" value="LIPOPOLYSACCHARIDE 1,2-N-ACETYLGLUCOSAMINETRANSFERASE-RELATED"/>
    <property type="match status" value="1"/>
</dbReference>
<dbReference type="EMBL" id="BMXL01000026">
    <property type="protein sequence ID" value="GHD33340.1"/>
    <property type="molecule type" value="Genomic_DNA"/>
</dbReference>
<keyword evidence="1" id="KW-0328">Glycosyltransferase</keyword>
<evidence type="ECO:0000313" key="3">
    <source>
        <dbReference type="EMBL" id="GHD33340.1"/>
    </source>
</evidence>
<dbReference type="AlphaFoldDB" id="A0A918XJ64"/>
<keyword evidence="4" id="KW-1185">Reference proteome</keyword>
<dbReference type="InterPro" id="IPR051199">
    <property type="entry name" value="LPS_LOS_Heptosyltrfase"/>
</dbReference>
<evidence type="ECO:0008006" key="5">
    <source>
        <dbReference type="Google" id="ProtNLM"/>
    </source>
</evidence>
<dbReference type="PANTHER" id="PTHR30160">
    <property type="entry name" value="TETRAACYLDISACCHARIDE 4'-KINASE-RELATED"/>
    <property type="match status" value="1"/>
</dbReference>
<evidence type="ECO:0000256" key="1">
    <source>
        <dbReference type="ARBA" id="ARBA00022676"/>
    </source>
</evidence>
<name>A0A918XJ64_9ACTN</name>
<dbReference type="CDD" id="cd03789">
    <property type="entry name" value="GT9_LPS_heptosyltransferase"/>
    <property type="match status" value="1"/>
</dbReference>
<accession>A0A918XJ64</accession>
<keyword evidence="2" id="KW-0808">Transferase</keyword>